<dbReference type="Proteomes" id="UP000029109">
    <property type="component" value="Unassembled WGS sequence"/>
</dbReference>
<evidence type="ECO:0000256" key="1">
    <source>
        <dbReference type="SAM" id="Phobius"/>
    </source>
</evidence>
<feature type="transmembrane region" description="Helical" evidence="1">
    <location>
        <begin position="154"/>
        <end position="175"/>
    </location>
</feature>
<evidence type="ECO:0000313" key="3">
    <source>
        <dbReference type="Proteomes" id="UP000029109"/>
    </source>
</evidence>
<gene>
    <name evidence="2" type="ORF">BPULL_0964</name>
</gene>
<comment type="caution">
    <text evidence="2">The sequence shown here is derived from an EMBL/GenBank/DDBJ whole genome shotgun (WGS) entry which is preliminary data.</text>
</comment>
<evidence type="ECO:0000313" key="2">
    <source>
        <dbReference type="EMBL" id="KFI83678.1"/>
    </source>
</evidence>
<protein>
    <submittedName>
        <fullName evidence="2">Cation efflux system protein</fullName>
    </submittedName>
</protein>
<feature type="transmembrane region" description="Helical" evidence="1">
    <location>
        <begin position="92"/>
        <end position="117"/>
    </location>
</feature>
<proteinExistence type="predicted"/>
<dbReference type="AlphaFoldDB" id="A0A7V8KRX4"/>
<feature type="transmembrane region" description="Helical" evidence="1">
    <location>
        <begin position="129"/>
        <end position="147"/>
    </location>
</feature>
<name>A0A7V8KRX4_9BIFI</name>
<keyword evidence="1" id="KW-0812">Transmembrane</keyword>
<sequence length="230" mass="25275">MMFANPWSTITRAHPIAWVALIAGAAIEALFTALAFLMPITSGHEYVTLINVNLFGYQIAPLYSLLLWFGSIRYTTLERIRSDPSNAFSTNLLWLSVCAFIAIVPVLVTYMAVVFLIEQRPVDHGVVQTVTASVQLIMELVIIGLVTNIAVNCGLAWGCVAPIAIVLFGVSGWLFSTWNQWIGKTIYFFLEPMPDAASLIPDKVVPFVILAAALISVNILACRHVDYRSA</sequence>
<feature type="transmembrane region" description="Helical" evidence="1">
    <location>
        <begin position="204"/>
        <end position="222"/>
    </location>
</feature>
<keyword evidence="1" id="KW-1133">Transmembrane helix</keyword>
<accession>A0A7V8KRX4</accession>
<dbReference type="EMBL" id="JGZJ01000005">
    <property type="protein sequence ID" value="KFI83678.1"/>
    <property type="molecule type" value="Genomic_DNA"/>
</dbReference>
<feature type="transmembrane region" description="Helical" evidence="1">
    <location>
        <begin position="46"/>
        <end position="71"/>
    </location>
</feature>
<organism evidence="2 3">
    <name type="scientific">Bifidobacterium pullorum</name>
    <dbReference type="NCBI Taxonomy" id="78448"/>
    <lineage>
        <taxon>Bacteria</taxon>
        <taxon>Bacillati</taxon>
        <taxon>Actinomycetota</taxon>
        <taxon>Actinomycetes</taxon>
        <taxon>Bifidobacteriales</taxon>
        <taxon>Bifidobacteriaceae</taxon>
        <taxon>Bifidobacterium</taxon>
    </lineage>
</organism>
<reference evidence="2 3" key="1">
    <citation type="submission" date="2014-03" db="EMBL/GenBank/DDBJ databases">
        <title>Genomics of Bifidobacteria.</title>
        <authorList>
            <person name="Ventura M."/>
            <person name="Milani C."/>
            <person name="Lugli G.A."/>
        </authorList>
    </citation>
    <scope>NUCLEOTIDE SEQUENCE [LARGE SCALE GENOMIC DNA]</scope>
    <source>
        <strain evidence="2 3">LMG 21816</strain>
    </source>
</reference>
<feature type="transmembrane region" description="Helical" evidence="1">
    <location>
        <begin position="16"/>
        <end position="40"/>
    </location>
</feature>
<keyword evidence="1" id="KW-0472">Membrane</keyword>